<dbReference type="GO" id="GO:0097063">
    <property type="term" value="F:cadmium ion sensor activity"/>
    <property type="evidence" value="ECO:0007669"/>
    <property type="project" value="TreeGrafter"/>
</dbReference>
<dbReference type="Proteomes" id="UP000645966">
    <property type="component" value="Unassembled WGS sequence"/>
</dbReference>
<dbReference type="InterPro" id="IPR052543">
    <property type="entry name" value="HTH_Metal-responsive_Reg"/>
</dbReference>
<keyword evidence="3" id="KW-1185">Reference proteome</keyword>
<dbReference type="GO" id="GO:0010288">
    <property type="term" value="P:response to lead ion"/>
    <property type="evidence" value="ECO:0007669"/>
    <property type="project" value="TreeGrafter"/>
</dbReference>
<organism evidence="2 3">
    <name type="scientific">Corynebacterium meridianum</name>
    <dbReference type="NCBI Taxonomy" id="2765363"/>
    <lineage>
        <taxon>Bacteria</taxon>
        <taxon>Bacillati</taxon>
        <taxon>Actinomycetota</taxon>
        <taxon>Actinomycetes</taxon>
        <taxon>Mycobacteriales</taxon>
        <taxon>Corynebacteriaceae</taxon>
        <taxon>Corynebacterium</taxon>
    </lineage>
</organism>
<evidence type="ECO:0000259" key="1">
    <source>
        <dbReference type="PROSITE" id="PS50987"/>
    </source>
</evidence>
<name>A0A934I013_9CORY</name>
<dbReference type="SMART" id="SM00418">
    <property type="entry name" value="HTH_ARSR"/>
    <property type="match status" value="1"/>
</dbReference>
<protein>
    <submittedName>
        <fullName evidence="2">Winged helix-turn-helix transcriptional regulator</fullName>
    </submittedName>
</protein>
<dbReference type="CDD" id="cd00090">
    <property type="entry name" value="HTH_ARSR"/>
    <property type="match status" value="1"/>
</dbReference>
<feature type="domain" description="HTH arsR-type" evidence="1">
    <location>
        <begin position="4"/>
        <end position="97"/>
    </location>
</feature>
<dbReference type="GO" id="GO:0032791">
    <property type="term" value="F:lead ion binding"/>
    <property type="evidence" value="ECO:0007669"/>
    <property type="project" value="TreeGrafter"/>
</dbReference>
<evidence type="ECO:0000313" key="2">
    <source>
        <dbReference type="EMBL" id="MBI8989697.1"/>
    </source>
</evidence>
<dbReference type="GO" id="GO:0003700">
    <property type="term" value="F:DNA-binding transcription factor activity"/>
    <property type="evidence" value="ECO:0007669"/>
    <property type="project" value="InterPro"/>
</dbReference>
<sequence>MSHIEAHEQALVRLGRALADPTRCRLLLAILDGIHYPAQLAEQLGLSRANVSNHLACLRDCGLVRTQPEGRKVRYALAGPELADSLRNMTRIALTVCDDPETCLNETPAEATR</sequence>
<proteinExistence type="predicted"/>
<dbReference type="AlphaFoldDB" id="A0A934I013"/>
<dbReference type="PROSITE" id="PS50987">
    <property type="entry name" value="HTH_ARSR_2"/>
    <property type="match status" value="1"/>
</dbReference>
<dbReference type="InterPro" id="IPR001845">
    <property type="entry name" value="HTH_ArsR_DNA-bd_dom"/>
</dbReference>
<dbReference type="InterPro" id="IPR036388">
    <property type="entry name" value="WH-like_DNA-bd_sf"/>
</dbReference>
<dbReference type="RefSeq" id="WP_198738740.1">
    <property type="nucleotide sequence ID" value="NZ_JAEIOS010000013.1"/>
</dbReference>
<dbReference type="GO" id="GO:0003677">
    <property type="term" value="F:DNA binding"/>
    <property type="evidence" value="ECO:0007669"/>
    <property type="project" value="TreeGrafter"/>
</dbReference>
<accession>A0A934I013</accession>
<dbReference type="PANTHER" id="PTHR39168:SF2">
    <property type="entry name" value="HTH-TYPE TRANSCRIPTIONAL REGULATOR CMTR"/>
    <property type="match status" value="1"/>
</dbReference>
<dbReference type="NCBIfam" id="NF033788">
    <property type="entry name" value="HTH_metalloreg"/>
    <property type="match status" value="1"/>
</dbReference>
<dbReference type="EMBL" id="JAEIOS010000013">
    <property type="protein sequence ID" value="MBI8989697.1"/>
    <property type="molecule type" value="Genomic_DNA"/>
</dbReference>
<dbReference type="Gene3D" id="1.10.10.10">
    <property type="entry name" value="Winged helix-like DNA-binding domain superfamily/Winged helix DNA-binding domain"/>
    <property type="match status" value="1"/>
</dbReference>
<dbReference type="Pfam" id="PF01022">
    <property type="entry name" value="HTH_5"/>
    <property type="match status" value="1"/>
</dbReference>
<evidence type="ECO:0000313" key="3">
    <source>
        <dbReference type="Proteomes" id="UP000645966"/>
    </source>
</evidence>
<dbReference type="InterPro" id="IPR036390">
    <property type="entry name" value="WH_DNA-bd_sf"/>
</dbReference>
<gene>
    <name evidence="2" type="ORF">JDV75_07975</name>
</gene>
<reference evidence="2" key="1">
    <citation type="submission" date="2020-12" db="EMBL/GenBank/DDBJ databases">
        <title>Genome public.</title>
        <authorList>
            <person name="Sun Q."/>
        </authorList>
    </citation>
    <scope>NUCLEOTIDE SEQUENCE</scope>
    <source>
        <strain evidence="2">CCM 8863</strain>
    </source>
</reference>
<dbReference type="PANTHER" id="PTHR39168">
    <property type="entry name" value="TRANSCRIPTIONAL REGULATOR-RELATED"/>
    <property type="match status" value="1"/>
</dbReference>
<dbReference type="PRINTS" id="PR00778">
    <property type="entry name" value="HTHARSR"/>
</dbReference>
<dbReference type="InterPro" id="IPR011991">
    <property type="entry name" value="ArsR-like_HTH"/>
</dbReference>
<dbReference type="GO" id="GO:0046686">
    <property type="term" value="P:response to cadmium ion"/>
    <property type="evidence" value="ECO:0007669"/>
    <property type="project" value="TreeGrafter"/>
</dbReference>
<dbReference type="SUPFAM" id="SSF46785">
    <property type="entry name" value="Winged helix' DNA-binding domain"/>
    <property type="match status" value="1"/>
</dbReference>
<comment type="caution">
    <text evidence="2">The sequence shown here is derived from an EMBL/GenBank/DDBJ whole genome shotgun (WGS) entry which is preliminary data.</text>
</comment>